<proteinExistence type="predicted"/>
<accession>A0ABQ5YRC8</accession>
<evidence type="ECO:0000313" key="2">
    <source>
        <dbReference type="Proteomes" id="UP001156664"/>
    </source>
</evidence>
<evidence type="ECO:0000313" key="1">
    <source>
        <dbReference type="EMBL" id="GLR26637.1"/>
    </source>
</evidence>
<dbReference type="RefSeq" id="WP_284281269.1">
    <property type="nucleotide sequence ID" value="NZ_BSOJ01000015.1"/>
</dbReference>
<protein>
    <recommendedName>
        <fullName evidence="3">Response regulator</fullName>
    </recommendedName>
</protein>
<evidence type="ECO:0008006" key="3">
    <source>
        <dbReference type="Google" id="ProtNLM"/>
    </source>
</evidence>
<organism evidence="1 2">
    <name type="scientific">Limnobacter litoralis</name>
    <dbReference type="NCBI Taxonomy" id="481366"/>
    <lineage>
        <taxon>Bacteria</taxon>
        <taxon>Pseudomonadati</taxon>
        <taxon>Pseudomonadota</taxon>
        <taxon>Betaproteobacteria</taxon>
        <taxon>Burkholderiales</taxon>
        <taxon>Burkholderiaceae</taxon>
        <taxon>Limnobacter</taxon>
    </lineage>
</organism>
<gene>
    <name evidence="1" type="ORF">GCM10007875_17270</name>
</gene>
<name>A0ABQ5YRC8_9BURK</name>
<sequence length="140" mass="15843">MNLNSQPSLVFSDYPLKSMLYCNMLAEMGVNLIETLDWIPDPDDFRMPQVPLVVVDMNLPRDEESSHLDELKIVFPNAQIVFFEEDHKGAFLQHTDGRDVARIGKLMDLAEVRPLLHSMIEACRASLLSSTGLNKKAVNE</sequence>
<keyword evidence="2" id="KW-1185">Reference proteome</keyword>
<reference evidence="2" key="1">
    <citation type="journal article" date="2019" name="Int. J. Syst. Evol. Microbiol.">
        <title>The Global Catalogue of Microorganisms (GCM) 10K type strain sequencing project: providing services to taxonomists for standard genome sequencing and annotation.</title>
        <authorList>
            <consortium name="The Broad Institute Genomics Platform"/>
            <consortium name="The Broad Institute Genome Sequencing Center for Infectious Disease"/>
            <person name="Wu L."/>
            <person name="Ma J."/>
        </authorList>
    </citation>
    <scope>NUCLEOTIDE SEQUENCE [LARGE SCALE GENOMIC DNA]</scope>
    <source>
        <strain evidence="2">NBRC 105857</strain>
    </source>
</reference>
<dbReference type="EMBL" id="BSOJ01000015">
    <property type="protein sequence ID" value="GLR26637.1"/>
    <property type="molecule type" value="Genomic_DNA"/>
</dbReference>
<dbReference type="Proteomes" id="UP001156664">
    <property type="component" value="Unassembled WGS sequence"/>
</dbReference>
<comment type="caution">
    <text evidence="1">The sequence shown here is derived from an EMBL/GenBank/DDBJ whole genome shotgun (WGS) entry which is preliminary data.</text>
</comment>